<dbReference type="Proteomes" id="UP000006729">
    <property type="component" value="Chromosome 2"/>
</dbReference>
<comment type="caution">
    <text evidence="1">The sequence shown here is derived from an EMBL/GenBank/DDBJ whole genome shotgun (WGS) entry which is preliminary data.</text>
</comment>
<gene>
    <name evidence="1" type="ORF">POPTR_002G200100v4</name>
</gene>
<sequence length="100" mass="10736">MSSSDFRGKPEGPEHQPPPSTLLLSKDTCPRDTLKLQACANVLTLAKIYVGEKEKATCCSLIDGLVDLEATVCLCIRVGVDLLGIIKLDIPVSVEVRVAQ</sequence>
<accession>A0ACC0TEX6</accession>
<reference evidence="1 2" key="1">
    <citation type="journal article" date="2006" name="Science">
        <title>The genome of black cottonwood, Populus trichocarpa (Torr. &amp; Gray).</title>
        <authorList>
            <person name="Tuskan G.A."/>
            <person name="Difazio S."/>
            <person name="Jansson S."/>
            <person name="Bohlmann J."/>
            <person name="Grigoriev I."/>
            <person name="Hellsten U."/>
            <person name="Putnam N."/>
            <person name="Ralph S."/>
            <person name="Rombauts S."/>
            <person name="Salamov A."/>
            <person name="Schein J."/>
            <person name="Sterck L."/>
            <person name="Aerts A."/>
            <person name="Bhalerao R.R."/>
            <person name="Bhalerao R.P."/>
            <person name="Blaudez D."/>
            <person name="Boerjan W."/>
            <person name="Brun A."/>
            <person name="Brunner A."/>
            <person name="Busov V."/>
            <person name="Campbell M."/>
            <person name="Carlson J."/>
            <person name="Chalot M."/>
            <person name="Chapman J."/>
            <person name="Chen G.L."/>
            <person name="Cooper D."/>
            <person name="Coutinho P.M."/>
            <person name="Couturier J."/>
            <person name="Covert S."/>
            <person name="Cronk Q."/>
            <person name="Cunningham R."/>
            <person name="Davis J."/>
            <person name="Degroeve S."/>
            <person name="Dejardin A."/>
            <person name="Depamphilis C."/>
            <person name="Detter J."/>
            <person name="Dirks B."/>
            <person name="Dubchak I."/>
            <person name="Duplessis S."/>
            <person name="Ehlting J."/>
            <person name="Ellis B."/>
            <person name="Gendler K."/>
            <person name="Goodstein D."/>
            <person name="Gribskov M."/>
            <person name="Grimwood J."/>
            <person name="Groover A."/>
            <person name="Gunter L."/>
            <person name="Hamberger B."/>
            <person name="Heinze B."/>
            <person name="Helariutta Y."/>
            <person name="Henrissat B."/>
            <person name="Holligan D."/>
            <person name="Holt R."/>
            <person name="Huang W."/>
            <person name="Islam-Faridi N."/>
            <person name="Jones S."/>
            <person name="Jones-Rhoades M."/>
            <person name="Jorgensen R."/>
            <person name="Joshi C."/>
            <person name="Kangasjarvi J."/>
            <person name="Karlsson J."/>
            <person name="Kelleher C."/>
            <person name="Kirkpatrick R."/>
            <person name="Kirst M."/>
            <person name="Kohler A."/>
            <person name="Kalluri U."/>
            <person name="Larimer F."/>
            <person name="Leebens-Mack J."/>
            <person name="Leple J.C."/>
            <person name="Locascio P."/>
            <person name="Lou Y."/>
            <person name="Lucas S."/>
            <person name="Martin F."/>
            <person name="Montanini B."/>
            <person name="Napoli C."/>
            <person name="Nelson D.R."/>
            <person name="Nelson C."/>
            <person name="Nieminen K."/>
            <person name="Nilsson O."/>
            <person name="Pereda V."/>
            <person name="Peter G."/>
            <person name="Philippe R."/>
            <person name="Pilate G."/>
            <person name="Poliakov A."/>
            <person name="Razumovskaya J."/>
            <person name="Richardson P."/>
            <person name="Rinaldi C."/>
            <person name="Ritland K."/>
            <person name="Rouze P."/>
            <person name="Ryaboy D."/>
            <person name="Schmutz J."/>
            <person name="Schrader J."/>
            <person name="Segerman B."/>
            <person name="Shin H."/>
            <person name="Siddiqui A."/>
            <person name="Sterky F."/>
            <person name="Terry A."/>
            <person name="Tsai C.J."/>
            <person name="Uberbacher E."/>
            <person name="Unneberg P."/>
            <person name="Vahala J."/>
            <person name="Wall K."/>
            <person name="Wessler S."/>
            <person name="Yang G."/>
            <person name="Yin T."/>
            <person name="Douglas C."/>
            <person name="Marra M."/>
            <person name="Sandberg G."/>
            <person name="Van de Peer Y."/>
            <person name="Rokhsar D."/>
        </authorList>
    </citation>
    <scope>NUCLEOTIDE SEQUENCE [LARGE SCALE GENOMIC DNA]</scope>
    <source>
        <strain evidence="2">cv. Nisqually</strain>
    </source>
</reference>
<proteinExistence type="predicted"/>
<evidence type="ECO:0000313" key="1">
    <source>
        <dbReference type="EMBL" id="KAI9400137.1"/>
    </source>
</evidence>
<evidence type="ECO:0000313" key="2">
    <source>
        <dbReference type="Proteomes" id="UP000006729"/>
    </source>
</evidence>
<name>A0ACC0TEX6_POPTR</name>
<keyword evidence="2" id="KW-1185">Reference proteome</keyword>
<protein>
    <submittedName>
        <fullName evidence="1">Uncharacterized protein</fullName>
    </submittedName>
</protein>
<dbReference type="EMBL" id="CM009291">
    <property type="protein sequence ID" value="KAI9400137.1"/>
    <property type="molecule type" value="Genomic_DNA"/>
</dbReference>
<organism evidence="1 2">
    <name type="scientific">Populus trichocarpa</name>
    <name type="common">Western balsam poplar</name>
    <name type="synonym">Populus balsamifera subsp. trichocarpa</name>
    <dbReference type="NCBI Taxonomy" id="3694"/>
    <lineage>
        <taxon>Eukaryota</taxon>
        <taxon>Viridiplantae</taxon>
        <taxon>Streptophyta</taxon>
        <taxon>Embryophyta</taxon>
        <taxon>Tracheophyta</taxon>
        <taxon>Spermatophyta</taxon>
        <taxon>Magnoliopsida</taxon>
        <taxon>eudicotyledons</taxon>
        <taxon>Gunneridae</taxon>
        <taxon>Pentapetalae</taxon>
        <taxon>rosids</taxon>
        <taxon>fabids</taxon>
        <taxon>Malpighiales</taxon>
        <taxon>Salicaceae</taxon>
        <taxon>Saliceae</taxon>
        <taxon>Populus</taxon>
    </lineage>
</organism>